<accession>A0A8H4W627</accession>
<gene>
    <name evidence="2" type="ORF">G7Y89_g5880</name>
</gene>
<keyword evidence="3" id="KW-1185">Reference proteome</keyword>
<dbReference type="InterPro" id="IPR029063">
    <property type="entry name" value="SAM-dependent_MTases_sf"/>
</dbReference>
<evidence type="ECO:0000259" key="1">
    <source>
        <dbReference type="Pfam" id="PF13649"/>
    </source>
</evidence>
<protein>
    <recommendedName>
        <fullName evidence="1">Methyltransferase domain-containing protein</fullName>
    </recommendedName>
</protein>
<dbReference type="InterPro" id="IPR041698">
    <property type="entry name" value="Methyltransf_25"/>
</dbReference>
<dbReference type="EMBL" id="JAAMPI010000364">
    <property type="protein sequence ID" value="KAF4632249.1"/>
    <property type="molecule type" value="Genomic_DNA"/>
</dbReference>
<evidence type="ECO:0000313" key="3">
    <source>
        <dbReference type="Proteomes" id="UP000566819"/>
    </source>
</evidence>
<evidence type="ECO:0000313" key="2">
    <source>
        <dbReference type="EMBL" id="KAF4632249.1"/>
    </source>
</evidence>
<dbReference type="OrthoDB" id="10017101at2759"/>
<feature type="domain" description="Methyltransferase" evidence="1">
    <location>
        <begin position="45"/>
        <end position="133"/>
    </location>
</feature>
<proteinExistence type="predicted"/>
<name>A0A8H4W627_9HELO</name>
<dbReference type="SUPFAM" id="SSF53335">
    <property type="entry name" value="S-adenosyl-L-methionine-dependent methyltransferases"/>
    <property type="match status" value="1"/>
</dbReference>
<dbReference type="Proteomes" id="UP000566819">
    <property type="component" value="Unassembled WGS sequence"/>
</dbReference>
<dbReference type="AlphaFoldDB" id="A0A8H4W627"/>
<reference evidence="2 3" key="1">
    <citation type="submission" date="2020-03" db="EMBL/GenBank/DDBJ databases">
        <title>Draft Genome Sequence of Cudoniella acicularis.</title>
        <authorList>
            <person name="Buettner E."/>
            <person name="Kellner H."/>
        </authorList>
    </citation>
    <scope>NUCLEOTIDE SEQUENCE [LARGE SCALE GENOMIC DNA]</scope>
    <source>
        <strain evidence="2 3">DSM 108380</strain>
    </source>
</reference>
<comment type="caution">
    <text evidence="2">The sequence shown here is derived from an EMBL/GenBank/DDBJ whole genome shotgun (WGS) entry which is preliminary data.</text>
</comment>
<dbReference type="Pfam" id="PF13649">
    <property type="entry name" value="Methyltransf_25"/>
    <property type="match status" value="1"/>
</dbReference>
<organism evidence="2 3">
    <name type="scientific">Cudoniella acicularis</name>
    <dbReference type="NCBI Taxonomy" id="354080"/>
    <lineage>
        <taxon>Eukaryota</taxon>
        <taxon>Fungi</taxon>
        <taxon>Dikarya</taxon>
        <taxon>Ascomycota</taxon>
        <taxon>Pezizomycotina</taxon>
        <taxon>Leotiomycetes</taxon>
        <taxon>Helotiales</taxon>
        <taxon>Tricladiaceae</taxon>
        <taxon>Cudoniella</taxon>
    </lineage>
</organism>
<dbReference type="Gene3D" id="3.40.50.150">
    <property type="entry name" value="Vaccinia Virus protein VP39"/>
    <property type="match status" value="1"/>
</dbReference>
<sequence>MSASTAITISSTKKRFIEETKFSGELWLNPEVGNILFKISKPIKVLDRCCGTGVTSSHLQQISQEEGARDKVDLICGDLSEGQLAHVNRRIKENGWENAKAVRVNAMRMLTANGFVDVEVKLFSLHMPMHDAEDFADIYEAFIEMVTDKYWTEDQRQKYRPLIRNVVTTTINAKYGEGKSFTTERVAVMATARKP</sequence>